<evidence type="ECO:0000313" key="4">
    <source>
        <dbReference type="EMBL" id="CAK0839259.1"/>
    </source>
</evidence>
<dbReference type="Gene3D" id="1.25.40.10">
    <property type="entry name" value="Tetratricopeptide repeat domain"/>
    <property type="match status" value="2"/>
</dbReference>
<feature type="compositionally biased region" description="Basic and acidic residues" evidence="3">
    <location>
        <begin position="69"/>
        <end position="89"/>
    </location>
</feature>
<evidence type="ECO:0000256" key="1">
    <source>
        <dbReference type="ARBA" id="ARBA00022737"/>
    </source>
</evidence>
<evidence type="ECO:0000313" key="5">
    <source>
        <dbReference type="Proteomes" id="UP001189429"/>
    </source>
</evidence>
<name>A0ABN9T2X9_9DINO</name>
<dbReference type="EMBL" id="CAUYUJ010014282">
    <property type="protein sequence ID" value="CAK0839259.1"/>
    <property type="molecule type" value="Genomic_DNA"/>
</dbReference>
<dbReference type="PANTHER" id="PTHR47447:SF17">
    <property type="entry name" value="OS12G0638900 PROTEIN"/>
    <property type="match status" value="1"/>
</dbReference>
<feature type="repeat" description="PPR" evidence="2">
    <location>
        <begin position="16"/>
        <end position="50"/>
    </location>
</feature>
<proteinExistence type="predicted"/>
<keyword evidence="1" id="KW-0677">Repeat</keyword>
<dbReference type="InterPro" id="IPR002885">
    <property type="entry name" value="PPR_rpt"/>
</dbReference>
<sequence length="206" mass="22011">MAGGEAEAQGFLPDGDSPMSNALLQAYVRAGDPEGAAARLERMREDGFELNADSYTAVANGFAQQGDAQRAREWSQRAQDSRPSRDKQSGHRGGNIELNAFAQAGDVAAIESWMDESERLGKDVDVVAYNTAMKAFAQQGDVTRLLGWLERMLAARLAPDSRPQGLRFHFPSCLGCGGARSGGVVLSRPLWGGGVLSPLEVVSEPC</sequence>
<dbReference type="PROSITE" id="PS51375">
    <property type="entry name" value="PPR"/>
    <property type="match status" value="2"/>
</dbReference>
<evidence type="ECO:0000256" key="2">
    <source>
        <dbReference type="PROSITE-ProRule" id="PRU00708"/>
    </source>
</evidence>
<gene>
    <name evidence="4" type="ORF">PCOR1329_LOCUS34983</name>
</gene>
<feature type="repeat" description="PPR" evidence="2">
    <location>
        <begin position="125"/>
        <end position="159"/>
    </location>
</feature>
<accession>A0ABN9T2X9</accession>
<reference evidence="4" key="1">
    <citation type="submission" date="2023-10" db="EMBL/GenBank/DDBJ databases">
        <authorList>
            <person name="Chen Y."/>
            <person name="Shah S."/>
            <person name="Dougan E. K."/>
            <person name="Thang M."/>
            <person name="Chan C."/>
        </authorList>
    </citation>
    <scope>NUCLEOTIDE SEQUENCE [LARGE SCALE GENOMIC DNA]</scope>
</reference>
<dbReference type="Proteomes" id="UP001189429">
    <property type="component" value="Unassembled WGS sequence"/>
</dbReference>
<organism evidence="4 5">
    <name type="scientific">Prorocentrum cordatum</name>
    <dbReference type="NCBI Taxonomy" id="2364126"/>
    <lineage>
        <taxon>Eukaryota</taxon>
        <taxon>Sar</taxon>
        <taxon>Alveolata</taxon>
        <taxon>Dinophyceae</taxon>
        <taxon>Prorocentrales</taxon>
        <taxon>Prorocentraceae</taxon>
        <taxon>Prorocentrum</taxon>
    </lineage>
</organism>
<dbReference type="InterPro" id="IPR011990">
    <property type="entry name" value="TPR-like_helical_dom_sf"/>
</dbReference>
<evidence type="ECO:0000256" key="3">
    <source>
        <dbReference type="SAM" id="MobiDB-lite"/>
    </source>
</evidence>
<dbReference type="NCBIfam" id="TIGR00756">
    <property type="entry name" value="PPR"/>
    <property type="match status" value="2"/>
</dbReference>
<protein>
    <submittedName>
        <fullName evidence="4">Uncharacterized protein</fullName>
    </submittedName>
</protein>
<feature type="region of interest" description="Disordered" evidence="3">
    <location>
        <begin position="64"/>
        <end position="94"/>
    </location>
</feature>
<keyword evidence="5" id="KW-1185">Reference proteome</keyword>
<dbReference type="Pfam" id="PF01535">
    <property type="entry name" value="PPR"/>
    <property type="match status" value="1"/>
</dbReference>
<comment type="caution">
    <text evidence="4">The sequence shown here is derived from an EMBL/GenBank/DDBJ whole genome shotgun (WGS) entry which is preliminary data.</text>
</comment>
<dbReference type="PANTHER" id="PTHR47447">
    <property type="entry name" value="OS03G0856100 PROTEIN"/>
    <property type="match status" value="1"/>
</dbReference>
<dbReference type="Pfam" id="PF13812">
    <property type="entry name" value="PPR_3"/>
    <property type="match status" value="1"/>
</dbReference>